<gene>
    <name evidence="2" type="ORF">OM960_15525</name>
</gene>
<evidence type="ECO:0000313" key="3">
    <source>
        <dbReference type="Proteomes" id="UP001207582"/>
    </source>
</evidence>
<dbReference type="Proteomes" id="UP001207582">
    <property type="component" value="Unassembled WGS sequence"/>
</dbReference>
<protein>
    <submittedName>
        <fullName evidence="2">Uncharacterized protein</fullName>
    </submittedName>
</protein>
<keyword evidence="3" id="KW-1185">Reference proteome</keyword>
<comment type="caution">
    <text evidence="2">The sequence shown here is derived from an EMBL/GenBank/DDBJ whole genome shotgun (WGS) entry which is preliminary data.</text>
</comment>
<organism evidence="2 3">
    <name type="scientific">Defluviimonas salinarum</name>
    <dbReference type="NCBI Taxonomy" id="2992147"/>
    <lineage>
        <taxon>Bacteria</taxon>
        <taxon>Pseudomonadati</taxon>
        <taxon>Pseudomonadota</taxon>
        <taxon>Alphaproteobacteria</taxon>
        <taxon>Rhodobacterales</taxon>
        <taxon>Paracoccaceae</taxon>
        <taxon>Albidovulum</taxon>
    </lineage>
</organism>
<evidence type="ECO:0000256" key="1">
    <source>
        <dbReference type="SAM" id="Phobius"/>
    </source>
</evidence>
<feature type="transmembrane region" description="Helical" evidence="1">
    <location>
        <begin position="101"/>
        <end position="123"/>
    </location>
</feature>
<feature type="transmembrane region" description="Helical" evidence="1">
    <location>
        <begin position="129"/>
        <end position="151"/>
    </location>
</feature>
<evidence type="ECO:0000313" key="2">
    <source>
        <dbReference type="EMBL" id="MCW3782959.1"/>
    </source>
</evidence>
<reference evidence="2 3" key="1">
    <citation type="submission" date="2022-10" db="EMBL/GenBank/DDBJ databases">
        <title>Defluviimonas sp. CAU 1641 isolated from mud.</title>
        <authorList>
            <person name="Kim W."/>
        </authorList>
    </citation>
    <scope>NUCLEOTIDE SEQUENCE [LARGE SCALE GENOMIC DNA]</scope>
    <source>
        <strain evidence="2 3">CAU 1641</strain>
    </source>
</reference>
<accession>A0ABT3J5J2</accession>
<keyword evidence="1" id="KW-0472">Membrane</keyword>
<keyword evidence="1" id="KW-0812">Transmembrane</keyword>
<keyword evidence="1" id="KW-1133">Transmembrane helix</keyword>
<dbReference type="EMBL" id="JAPDOG010000014">
    <property type="protein sequence ID" value="MCW3782959.1"/>
    <property type="molecule type" value="Genomic_DNA"/>
</dbReference>
<name>A0ABT3J5J2_9RHOB</name>
<proteinExistence type="predicted"/>
<sequence length="180" mass="19415">MPDFDPQVLVELAVQILDAKMARIEIHDDLLAQYGNELEAATKNGQRRLQLERFLFAPGQPHSNRLTDILDLIDADLATAISTSLETEEGASQSSDRMGRLLSGTIASTVGSGAGAVTVYVIGASSATLFGPVLLVTAVVGAVLCGTSWYCHRSAGQTKRQHSKYARDATELRTMLRARR</sequence>